<evidence type="ECO:0000256" key="7">
    <source>
        <dbReference type="SAM" id="Phobius"/>
    </source>
</evidence>
<feature type="signal peptide" evidence="8">
    <location>
        <begin position="1"/>
        <end position="28"/>
    </location>
</feature>
<dbReference type="Pfam" id="PF00394">
    <property type="entry name" value="Cu-oxidase"/>
    <property type="match status" value="1"/>
</dbReference>
<evidence type="ECO:0000259" key="10">
    <source>
        <dbReference type="Pfam" id="PF07731"/>
    </source>
</evidence>
<dbReference type="InterPro" id="IPR002355">
    <property type="entry name" value="Cu_oxidase_Cu_BS"/>
</dbReference>
<dbReference type="InterPro" id="IPR011706">
    <property type="entry name" value="Cu-oxidase_C"/>
</dbReference>
<evidence type="ECO:0000259" key="11">
    <source>
        <dbReference type="Pfam" id="PF07732"/>
    </source>
</evidence>
<dbReference type="FunFam" id="2.60.40.420:FF:000022">
    <property type="entry name" value="FET5p Multicopper oxidase"/>
    <property type="match status" value="1"/>
</dbReference>
<evidence type="ECO:0008006" key="14">
    <source>
        <dbReference type="Google" id="ProtNLM"/>
    </source>
</evidence>
<sequence>MSTSIMRVPLLWSFFTISLFNILQWTNAKTVTYDFNITWVPSNPDGLFTRPTIGINGQWPPPTINADLGDTIVVNVLNSLGNQSTSLHFHGLYMNGTTHMDGPAQVSQCSVSPGASFTYTFKAEQVGTYWYHSHTKAQYPDGLRGPLIIHDPSNPYKGQFDEELVLTVSDWYHQQMTELIPKYVGGGMMTMEPVPDANLLNDTHNTEVSVQPAKTYLVRMINMGAFAGQHVWIEGHTMTIVEIDGIYTKPTETEMIYLASAQRCSFLLKTKADSTKNYPIVASLDRSLFMMAGAVNSEVTGWLVYDHSLPLPTPASVSTYHPIDDMTIKPYDEMSLLPKPDKVISLSLSMSHSGDFRYTFNGNGYRHPEVPSLYTALTSGDLATNPDVYGKSTNAFVLKHNQVVEIEIYNRHMTNHPFHLHGHHFQAVWRSPPGGGAYDASRLSEADFHQTPIRRDTIVLPAGSGAVLRFRADNPGVWLFHCHMEWHAETGLVATMVEAPLELQRQRQGQHLPADHMQACAAAGTPVSMNVTAESLDAQAEEEKTIQGQLVGLTSSTIVSLAAGFVFVMTGVVGLLLWLRRRAWKLQDVRYTPVQTSLEDL</sequence>
<dbReference type="Pfam" id="PF07732">
    <property type="entry name" value="Cu-oxidase_3"/>
    <property type="match status" value="1"/>
</dbReference>
<dbReference type="PROSITE" id="PS00080">
    <property type="entry name" value="MULTICOPPER_OXIDASE2"/>
    <property type="match status" value="1"/>
</dbReference>
<dbReference type="PROSITE" id="PS00079">
    <property type="entry name" value="MULTICOPPER_OXIDASE1"/>
    <property type="match status" value="1"/>
</dbReference>
<keyword evidence="3 8" id="KW-0732">Signal</keyword>
<organism evidence="12 13">
    <name type="scientific">Exophiala dermatitidis</name>
    <name type="common">Black yeast-like fungus</name>
    <name type="synonym">Wangiella dermatitidis</name>
    <dbReference type="NCBI Taxonomy" id="5970"/>
    <lineage>
        <taxon>Eukaryota</taxon>
        <taxon>Fungi</taxon>
        <taxon>Dikarya</taxon>
        <taxon>Ascomycota</taxon>
        <taxon>Pezizomycotina</taxon>
        <taxon>Eurotiomycetes</taxon>
        <taxon>Chaetothyriomycetidae</taxon>
        <taxon>Chaetothyriales</taxon>
        <taxon>Herpotrichiellaceae</taxon>
        <taxon>Exophiala</taxon>
    </lineage>
</organism>
<feature type="domain" description="Plastocyanin-like" evidence="11">
    <location>
        <begin position="37"/>
        <end position="153"/>
    </location>
</feature>
<evidence type="ECO:0000256" key="1">
    <source>
        <dbReference type="ARBA" id="ARBA00010609"/>
    </source>
</evidence>
<evidence type="ECO:0000256" key="2">
    <source>
        <dbReference type="ARBA" id="ARBA00022723"/>
    </source>
</evidence>
<evidence type="ECO:0000313" key="12">
    <source>
        <dbReference type="EMBL" id="KAJ8991977.1"/>
    </source>
</evidence>
<evidence type="ECO:0000256" key="8">
    <source>
        <dbReference type="SAM" id="SignalP"/>
    </source>
</evidence>
<dbReference type="InterPro" id="IPR008972">
    <property type="entry name" value="Cupredoxin"/>
</dbReference>
<dbReference type="CDD" id="cd13899">
    <property type="entry name" value="CuRO_3_Fet3p"/>
    <property type="match status" value="1"/>
</dbReference>
<dbReference type="AlphaFoldDB" id="A0AAN6EY51"/>
<accession>A0AAN6EY51</accession>
<dbReference type="InterPro" id="IPR044130">
    <property type="entry name" value="CuRO_2_Fet3-like"/>
</dbReference>
<protein>
    <recommendedName>
        <fullName evidence="14">Ferrooxidoreductase Fet3</fullName>
    </recommendedName>
</protein>
<dbReference type="InterPro" id="IPR045087">
    <property type="entry name" value="Cu-oxidase_fam"/>
</dbReference>
<dbReference type="InterPro" id="IPR001117">
    <property type="entry name" value="Cu-oxidase_2nd"/>
</dbReference>
<keyword evidence="2" id="KW-0479">Metal-binding</keyword>
<comment type="similarity">
    <text evidence="1">Belongs to the multicopper oxidase family.</text>
</comment>
<dbReference type="SUPFAM" id="SSF49503">
    <property type="entry name" value="Cupredoxins"/>
    <property type="match status" value="3"/>
</dbReference>
<name>A0AAN6EY51_EXODE</name>
<keyword evidence="7" id="KW-0472">Membrane</keyword>
<dbReference type="GO" id="GO:0010106">
    <property type="term" value="P:cellular response to iron ion starvation"/>
    <property type="evidence" value="ECO:0007669"/>
    <property type="project" value="TreeGrafter"/>
</dbReference>
<keyword evidence="7" id="KW-1133">Transmembrane helix</keyword>
<comment type="caution">
    <text evidence="12">The sequence shown here is derived from an EMBL/GenBank/DDBJ whole genome shotgun (WGS) entry which is preliminary data.</text>
</comment>
<dbReference type="Gene3D" id="2.60.40.420">
    <property type="entry name" value="Cupredoxins - blue copper proteins"/>
    <property type="match status" value="3"/>
</dbReference>
<dbReference type="GO" id="GO:0033215">
    <property type="term" value="P:reductive iron assimilation"/>
    <property type="evidence" value="ECO:0007669"/>
    <property type="project" value="TreeGrafter"/>
</dbReference>
<dbReference type="CDD" id="cd13851">
    <property type="entry name" value="CuRO_1_Fet3p"/>
    <property type="match status" value="1"/>
</dbReference>
<dbReference type="GO" id="GO:0005507">
    <property type="term" value="F:copper ion binding"/>
    <property type="evidence" value="ECO:0007669"/>
    <property type="project" value="InterPro"/>
</dbReference>
<evidence type="ECO:0000256" key="3">
    <source>
        <dbReference type="ARBA" id="ARBA00022729"/>
    </source>
</evidence>
<evidence type="ECO:0000313" key="13">
    <source>
        <dbReference type="Proteomes" id="UP001161757"/>
    </source>
</evidence>
<feature type="domain" description="Plastocyanin-like" evidence="9">
    <location>
        <begin position="163"/>
        <end position="307"/>
    </location>
</feature>
<feature type="domain" description="Plastocyanin-like" evidence="10">
    <location>
        <begin position="366"/>
        <end position="500"/>
    </location>
</feature>
<dbReference type="PANTHER" id="PTHR11709">
    <property type="entry name" value="MULTI-COPPER OXIDASE"/>
    <property type="match status" value="1"/>
</dbReference>
<evidence type="ECO:0000256" key="6">
    <source>
        <dbReference type="ARBA" id="ARBA00023180"/>
    </source>
</evidence>
<dbReference type="EMBL" id="JAJGCB010000006">
    <property type="protein sequence ID" value="KAJ8991977.1"/>
    <property type="molecule type" value="Genomic_DNA"/>
</dbReference>
<keyword evidence="5" id="KW-0186">Copper</keyword>
<proteinExistence type="inferred from homology"/>
<dbReference type="Pfam" id="PF07731">
    <property type="entry name" value="Cu-oxidase_2"/>
    <property type="match status" value="1"/>
</dbReference>
<dbReference type="Proteomes" id="UP001161757">
    <property type="component" value="Unassembled WGS sequence"/>
</dbReference>
<dbReference type="InterPro" id="IPR011707">
    <property type="entry name" value="Cu-oxidase-like_N"/>
</dbReference>
<reference evidence="12" key="1">
    <citation type="submission" date="2023-01" db="EMBL/GenBank/DDBJ databases">
        <title>Exophiala dermititidis isolated from Cystic Fibrosis Patient.</title>
        <authorList>
            <person name="Kurbessoian T."/>
            <person name="Crocker A."/>
            <person name="Murante D."/>
            <person name="Hogan D.A."/>
            <person name="Stajich J.E."/>
        </authorList>
    </citation>
    <scope>NUCLEOTIDE SEQUENCE</scope>
    <source>
        <strain evidence="12">Ex8</strain>
    </source>
</reference>
<evidence type="ECO:0000256" key="5">
    <source>
        <dbReference type="ARBA" id="ARBA00023008"/>
    </source>
</evidence>
<dbReference type="InterPro" id="IPR033138">
    <property type="entry name" value="Cu_oxidase_CS"/>
</dbReference>
<dbReference type="GO" id="GO:0004322">
    <property type="term" value="F:ferroxidase activity"/>
    <property type="evidence" value="ECO:0007669"/>
    <property type="project" value="TreeGrafter"/>
</dbReference>
<dbReference type="FunFam" id="2.60.40.420:FF:000071">
    <property type="entry name" value="Conidial pigment biosynthesis oxidase Abr1/brown 1"/>
    <property type="match status" value="1"/>
</dbReference>
<feature type="chain" id="PRO_5042977150" description="Ferrooxidoreductase Fet3" evidence="8">
    <location>
        <begin position="29"/>
        <end position="601"/>
    </location>
</feature>
<dbReference type="CDD" id="cd13877">
    <property type="entry name" value="CuRO_2_Fet3p_like"/>
    <property type="match status" value="1"/>
</dbReference>
<dbReference type="GO" id="GO:0033573">
    <property type="term" value="C:high-affinity iron permease complex"/>
    <property type="evidence" value="ECO:0007669"/>
    <property type="project" value="TreeGrafter"/>
</dbReference>
<evidence type="ECO:0000259" key="9">
    <source>
        <dbReference type="Pfam" id="PF00394"/>
    </source>
</evidence>
<dbReference type="PANTHER" id="PTHR11709:SF361">
    <property type="entry name" value="IRON TRANSPORT MULTICOPPER OXIDASE FET3"/>
    <property type="match status" value="1"/>
</dbReference>
<keyword evidence="7" id="KW-0812">Transmembrane</keyword>
<keyword evidence="4" id="KW-0560">Oxidoreductase</keyword>
<gene>
    <name evidence="12" type="ORF">HRR80_003878</name>
</gene>
<evidence type="ECO:0000256" key="4">
    <source>
        <dbReference type="ARBA" id="ARBA00023002"/>
    </source>
</evidence>
<keyword evidence="6" id="KW-0325">Glycoprotein</keyword>
<feature type="transmembrane region" description="Helical" evidence="7">
    <location>
        <begin position="558"/>
        <end position="579"/>
    </location>
</feature>